<dbReference type="EMBL" id="JAADJT010000009">
    <property type="protein sequence ID" value="NGZ86401.1"/>
    <property type="molecule type" value="Genomic_DNA"/>
</dbReference>
<keyword evidence="3" id="KW-1185">Reference proteome</keyword>
<dbReference type="RefSeq" id="WP_166106251.1">
    <property type="nucleotide sequence ID" value="NZ_JAADJT010000009.1"/>
</dbReference>
<organism evidence="2 3">
    <name type="scientific">Duganella aceris</name>
    <dbReference type="NCBI Taxonomy" id="2703883"/>
    <lineage>
        <taxon>Bacteria</taxon>
        <taxon>Pseudomonadati</taxon>
        <taxon>Pseudomonadota</taxon>
        <taxon>Betaproteobacteria</taxon>
        <taxon>Burkholderiales</taxon>
        <taxon>Oxalobacteraceae</taxon>
        <taxon>Telluria group</taxon>
        <taxon>Duganella</taxon>
    </lineage>
</organism>
<accession>A0ABX0FPH4</accession>
<gene>
    <name evidence="2" type="ORF">GW587_19340</name>
</gene>
<sequence length="154" mass="16879">MNLTKNFTLAELTYSATAVRDGLDNTPSVTVIAELQRTANMMQRIRDYLSTLQDRDTPLSDISGYRALQVNRAVGSSDTSDHVKGMAADFKAAGMTPYDVCQALAPKMAELGIGQLINELTWVHVGRPVPAKAVNRIITIDRHGTRPGIIRVRL</sequence>
<dbReference type="Proteomes" id="UP000666369">
    <property type="component" value="Unassembled WGS sequence"/>
</dbReference>
<evidence type="ECO:0000313" key="2">
    <source>
        <dbReference type="EMBL" id="NGZ86401.1"/>
    </source>
</evidence>
<name>A0ABX0FPH4_9BURK</name>
<dbReference type="SUPFAM" id="SSF55166">
    <property type="entry name" value="Hedgehog/DD-peptidase"/>
    <property type="match status" value="1"/>
</dbReference>
<proteinExistence type="predicted"/>
<evidence type="ECO:0000313" key="3">
    <source>
        <dbReference type="Proteomes" id="UP000666369"/>
    </source>
</evidence>
<dbReference type="InterPro" id="IPR009045">
    <property type="entry name" value="Zn_M74/Hedgehog-like"/>
</dbReference>
<reference evidence="3" key="1">
    <citation type="submission" date="2023-07" db="EMBL/GenBank/DDBJ databases">
        <title>Duganella aceri sp. nov., isolated from tree sap.</title>
        <authorList>
            <person name="Kim I.S."/>
        </authorList>
    </citation>
    <scope>NUCLEOTIDE SEQUENCE [LARGE SCALE GENOMIC DNA]</scope>
    <source>
        <strain evidence="3">SAP-35</strain>
    </source>
</reference>
<feature type="domain" description="Peptidase M15A C-terminal" evidence="1">
    <location>
        <begin position="5"/>
        <end position="125"/>
    </location>
</feature>
<dbReference type="Pfam" id="PF08291">
    <property type="entry name" value="Peptidase_M15_3"/>
    <property type="match status" value="1"/>
</dbReference>
<comment type="caution">
    <text evidence="2">The sequence shown here is derived from an EMBL/GenBank/DDBJ whole genome shotgun (WGS) entry which is preliminary data.</text>
</comment>
<protein>
    <submittedName>
        <fullName evidence="2">Peptidase M15A</fullName>
    </submittedName>
</protein>
<dbReference type="InterPro" id="IPR013230">
    <property type="entry name" value="Peptidase_M15A_C"/>
</dbReference>
<evidence type="ECO:0000259" key="1">
    <source>
        <dbReference type="Pfam" id="PF08291"/>
    </source>
</evidence>
<dbReference type="Gene3D" id="3.30.1380.10">
    <property type="match status" value="1"/>
</dbReference>